<dbReference type="AlphaFoldDB" id="A0A0C3KB41"/>
<evidence type="ECO:0000259" key="1">
    <source>
        <dbReference type="Pfam" id="PF12937"/>
    </source>
</evidence>
<organism evidence="2 3">
    <name type="scientific">Tulasnella calospora MUT 4182</name>
    <dbReference type="NCBI Taxonomy" id="1051891"/>
    <lineage>
        <taxon>Eukaryota</taxon>
        <taxon>Fungi</taxon>
        <taxon>Dikarya</taxon>
        <taxon>Basidiomycota</taxon>
        <taxon>Agaricomycotina</taxon>
        <taxon>Agaricomycetes</taxon>
        <taxon>Cantharellales</taxon>
        <taxon>Tulasnellaceae</taxon>
        <taxon>Tulasnella</taxon>
    </lineage>
</organism>
<gene>
    <name evidence="2" type="ORF">M407DRAFT_246431</name>
</gene>
<dbReference type="InterPro" id="IPR036047">
    <property type="entry name" value="F-box-like_dom_sf"/>
</dbReference>
<reference evidence="2 3" key="1">
    <citation type="submission" date="2014-04" db="EMBL/GenBank/DDBJ databases">
        <authorList>
            <consortium name="DOE Joint Genome Institute"/>
            <person name="Kuo A."/>
            <person name="Girlanda M."/>
            <person name="Perotto S."/>
            <person name="Kohler A."/>
            <person name="Nagy L.G."/>
            <person name="Floudas D."/>
            <person name="Copeland A."/>
            <person name="Barry K.W."/>
            <person name="Cichocki N."/>
            <person name="Veneault-Fourrey C."/>
            <person name="LaButti K."/>
            <person name="Lindquist E.A."/>
            <person name="Lipzen A."/>
            <person name="Lundell T."/>
            <person name="Morin E."/>
            <person name="Murat C."/>
            <person name="Sun H."/>
            <person name="Tunlid A."/>
            <person name="Henrissat B."/>
            <person name="Grigoriev I.V."/>
            <person name="Hibbett D.S."/>
            <person name="Martin F."/>
            <person name="Nordberg H.P."/>
            <person name="Cantor M.N."/>
            <person name="Hua S.X."/>
        </authorList>
    </citation>
    <scope>NUCLEOTIDE SEQUENCE [LARGE SCALE GENOMIC DNA]</scope>
    <source>
        <strain evidence="2 3">MUT 4182</strain>
    </source>
</reference>
<sequence length="87" mass="9826">MADRPCDLPAEMLLWIFDNIQTTTANGLTHRRESDLASSALVCKLWNEVATECLWRELPSALCLLRLLGEMTYEEPDGWVSFSVPLA</sequence>
<dbReference type="SUPFAM" id="SSF81383">
    <property type="entry name" value="F-box domain"/>
    <property type="match status" value="1"/>
</dbReference>
<proteinExistence type="predicted"/>
<feature type="domain" description="F-box" evidence="1">
    <location>
        <begin position="6"/>
        <end position="58"/>
    </location>
</feature>
<keyword evidence="3" id="KW-1185">Reference proteome</keyword>
<protein>
    <recommendedName>
        <fullName evidence="1">F-box domain-containing protein</fullName>
    </recommendedName>
</protein>
<dbReference type="Proteomes" id="UP000054248">
    <property type="component" value="Unassembled WGS sequence"/>
</dbReference>
<accession>A0A0C3KB41</accession>
<dbReference type="OrthoDB" id="3229687at2759"/>
<dbReference type="Gene3D" id="1.20.1280.50">
    <property type="match status" value="1"/>
</dbReference>
<reference evidence="3" key="2">
    <citation type="submission" date="2015-01" db="EMBL/GenBank/DDBJ databases">
        <title>Evolutionary Origins and Diversification of the Mycorrhizal Mutualists.</title>
        <authorList>
            <consortium name="DOE Joint Genome Institute"/>
            <consortium name="Mycorrhizal Genomics Consortium"/>
            <person name="Kohler A."/>
            <person name="Kuo A."/>
            <person name="Nagy L.G."/>
            <person name="Floudas D."/>
            <person name="Copeland A."/>
            <person name="Barry K.W."/>
            <person name="Cichocki N."/>
            <person name="Veneault-Fourrey C."/>
            <person name="LaButti K."/>
            <person name="Lindquist E.A."/>
            <person name="Lipzen A."/>
            <person name="Lundell T."/>
            <person name="Morin E."/>
            <person name="Murat C."/>
            <person name="Riley R."/>
            <person name="Ohm R."/>
            <person name="Sun H."/>
            <person name="Tunlid A."/>
            <person name="Henrissat B."/>
            <person name="Grigoriev I.V."/>
            <person name="Hibbett D.S."/>
            <person name="Martin F."/>
        </authorList>
    </citation>
    <scope>NUCLEOTIDE SEQUENCE [LARGE SCALE GENOMIC DNA]</scope>
    <source>
        <strain evidence="3">MUT 4182</strain>
    </source>
</reference>
<dbReference type="HOGENOM" id="CLU_2484982_0_0_1"/>
<dbReference type="Pfam" id="PF12937">
    <property type="entry name" value="F-box-like"/>
    <property type="match status" value="1"/>
</dbReference>
<evidence type="ECO:0000313" key="2">
    <source>
        <dbReference type="EMBL" id="KIO18643.1"/>
    </source>
</evidence>
<dbReference type="InterPro" id="IPR001810">
    <property type="entry name" value="F-box_dom"/>
</dbReference>
<evidence type="ECO:0000313" key="3">
    <source>
        <dbReference type="Proteomes" id="UP000054248"/>
    </source>
</evidence>
<name>A0A0C3KB41_9AGAM</name>
<dbReference type="EMBL" id="KN823272">
    <property type="protein sequence ID" value="KIO18643.1"/>
    <property type="molecule type" value="Genomic_DNA"/>
</dbReference>